<evidence type="ECO:0000256" key="4">
    <source>
        <dbReference type="ARBA" id="ARBA00022692"/>
    </source>
</evidence>
<feature type="transmembrane region" description="Helical" evidence="7">
    <location>
        <begin position="44"/>
        <end position="64"/>
    </location>
</feature>
<feature type="transmembrane region" description="Helical" evidence="7">
    <location>
        <begin position="71"/>
        <end position="91"/>
    </location>
</feature>
<keyword evidence="5 7" id="KW-1133">Transmembrane helix</keyword>
<evidence type="ECO:0000256" key="3">
    <source>
        <dbReference type="ARBA" id="ARBA00022475"/>
    </source>
</evidence>
<proteinExistence type="predicted"/>
<evidence type="ECO:0000256" key="5">
    <source>
        <dbReference type="ARBA" id="ARBA00022989"/>
    </source>
</evidence>
<dbReference type="InterPro" id="IPR036259">
    <property type="entry name" value="MFS_trans_sf"/>
</dbReference>
<evidence type="ECO:0000313" key="9">
    <source>
        <dbReference type="EMBL" id="NEW07470.1"/>
    </source>
</evidence>
<dbReference type="PROSITE" id="PS50850">
    <property type="entry name" value="MFS"/>
    <property type="match status" value="1"/>
</dbReference>
<keyword evidence="4 7" id="KW-0812">Transmembrane</keyword>
<keyword evidence="2" id="KW-0813">Transport</keyword>
<feature type="domain" description="Major facilitator superfamily (MFS) profile" evidence="8">
    <location>
        <begin position="6"/>
        <end position="389"/>
    </location>
</feature>
<comment type="subcellular location">
    <subcellularLocation>
        <location evidence="1">Cell membrane</location>
        <topology evidence="1">Multi-pass membrane protein</topology>
    </subcellularLocation>
</comment>
<keyword evidence="6 7" id="KW-0472">Membrane</keyword>
<dbReference type="InterPro" id="IPR011701">
    <property type="entry name" value="MFS"/>
</dbReference>
<name>A0A6G3ZZE4_9BACL</name>
<reference evidence="9" key="1">
    <citation type="submission" date="2020-02" db="EMBL/GenBank/DDBJ databases">
        <authorList>
            <person name="Shen X.-R."/>
            <person name="Zhang Y.-X."/>
        </authorList>
    </citation>
    <scope>NUCLEOTIDE SEQUENCE</scope>
    <source>
        <strain evidence="9">SYP-B3998</strain>
    </source>
</reference>
<dbReference type="PANTHER" id="PTHR43124:SF3">
    <property type="entry name" value="CHLORAMPHENICOL EFFLUX PUMP RV0191"/>
    <property type="match status" value="1"/>
</dbReference>
<feature type="transmembrane region" description="Helical" evidence="7">
    <location>
        <begin position="131"/>
        <end position="152"/>
    </location>
</feature>
<dbReference type="InterPro" id="IPR020846">
    <property type="entry name" value="MFS_dom"/>
</dbReference>
<feature type="transmembrane region" description="Helical" evidence="7">
    <location>
        <begin position="303"/>
        <end position="324"/>
    </location>
</feature>
<evidence type="ECO:0000259" key="8">
    <source>
        <dbReference type="PROSITE" id="PS50850"/>
    </source>
</evidence>
<dbReference type="PANTHER" id="PTHR43124">
    <property type="entry name" value="PURINE EFFLUX PUMP PBUE"/>
    <property type="match status" value="1"/>
</dbReference>
<dbReference type="SUPFAM" id="SSF103473">
    <property type="entry name" value="MFS general substrate transporter"/>
    <property type="match status" value="1"/>
</dbReference>
<feature type="transmembrane region" description="Helical" evidence="7">
    <location>
        <begin position="364"/>
        <end position="384"/>
    </location>
</feature>
<feature type="transmembrane region" description="Helical" evidence="7">
    <location>
        <begin position="209"/>
        <end position="235"/>
    </location>
</feature>
<feature type="transmembrane region" description="Helical" evidence="7">
    <location>
        <begin position="277"/>
        <end position="297"/>
    </location>
</feature>
<dbReference type="PRINTS" id="PR01036">
    <property type="entry name" value="TCRTETB"/>
</dbReference>
<protein>
    <submittedName>
        <fullName evidence="9">MFS transporter</fullName>
    </submittedName>
</protein>
<dbReference type="AlphaFoldDB" id="A0A6G3ZZE4"/>
<accession>A0A6G3ZZE4</accession>
<dbReference type="GO" id="GO:0005886">
    <property type="term" value="C:plasma membrane"/>
    <property type="evidence" value="ECO:0007669"/>
    <property type="project" value="UniProtKB-SubCell"/>
</dbReference>
<dbReference type="Pfam" id="PF07690">
    <property type="entry name" value="MFS_1"/>
    <property type="match status" value="1"/>
</dbReference>
<feature type="transmembrane region" description="Helical" evidence="7">
    <location>
        <begin position="97"/>
        <end position="119"/>
    </location>
</feature>
<gene>
    <name evidence="9" type="ORF">GK047_15805</name>
</gene>
<feature type="transmembrane region" description="Helical" evidence="7">
    <location>
        <begin position="336"/>
        <end position="358"/>
    </location>
</feature>
<sequence length="400" mass="42552">MKSKSTLVILGISAAVSSLATHIYTPLLTQVREALHASYFTTNLTVSIFTVALAIMQMVFGPLVDAKGRKVVLLPSILLYILASIGCAYAGDVYVLLGLRILQGIGAAAIPLVALTVIGDTYSGNDRVKAMGIYQTCLAVVPAIGPPLGGLIGGSGNYGNVFLFLAISGILIFFLNAFWIKESKPVEKSPQAVKTSILQNFLSVTRNKIGAIVLLIGFTTHFTLYIVIVLLPTFLFDRYAMGPSMTGVVIVPFIVLLMAASVVSIRLQAKLGVLRSLLITSTLSVVSVILFGCLAGINLPLLIATFLLLGFMVGLTMPMQTTLLTEQFVNNRATAIGVYNLVRYMGMAIGPTLGGVFYTGGSVVTLAMVTALLLALSVLLARYLQPKNMNTLPNPLQAEM</sequence>
<evidence type="ECO:0000256" key="6">
    <source>
        <dbReference type="ARBA" id="ARBA00023136"/>
    </source>
</evidence>
<dbReference type="GO" id="GO:0022857">
    <property type="term" value="F:transmembrane transporter activity"/>
    <property type="evidence" value="ECO:0007669"/>
    <property type="project" value="InterPro"/>
</dbReference>
<dbReference type="InterPro" id="IPR050189">
    <property type="entry name" value="MFS_Efflux_Transporters"/>
</dbReference>
<dbReference type="Gene3D" id="1.20.1720.10">
    <property type="entry name" value="Multidrug resistance protein D"/>
    <property type="match status" value="1"/>
</dbReference>
<dbReference type="EMBL" id="JAAIKC010000005">
    <property type="protein sequence ID" value="NEW07470.1"/>
    <property type="molecule type" value="Genomic_DNA"/>
</dbReference>
<comment type="caution">
    <text evidence="9">The sequence shown here is derived from an EMBL/GenBank/DDBJ whole genome shotgun (WGS) entry which is preliminary data.</text>
</comment>
<feature type="transmembrane region" description="Helical" evidence="7">
    <location>
        <begin position="158"/>
        <end position="179"/>
    </location>
</feature>
<evidence type="ECO:0000256" key="2">
    <source>
        <dbReference type="ARBA" id="ARBA00022448"/>
    </source>
</evidence>
<organism evidence="9">
    <name type="scientific">Paenibacillus sp. SYP-B3998</name>
    <dbReference type="NCBI Taxonomy" id="2678564"/>
    <lineage>
        <taxon>Bacteria</taxon>
        <taxon>Bacillati</taxon>
        <taxon>Bacillota</taxon>
        <taxon>Bacilli</taxon>
        <taxon>Bacillales</taxon>
        <taxon>Paenibacillaceae</taxon>
        <taxon>Paenibacillus</taxon>
    </lineage>
</organism>
<feature type="transmembrane region" description="Helical" evidence="7">
    <location>
        <begin position="247"/>
        <end position="265"/>
    </location>
</feature>
<evidence type="ECO:0000256" key="1">
    <source>
        <dbReference type="ARBA" id="ARBA00004651"/>
    </source>
</evidence>
<keyword evidence="3" id="KW-1003">Cell membrane</keyword>
<dbReference type="RefSeq" id="WP_163948489.1">
    <property type="nucleotide sequence ID" value="NZ_JAAIKC010000005.1"/>
</dbReference>
<evidence type="ECO:0000256" key="7">
    <source>
        <dbReference type="SAM" id="Phobius"/>
    </source>
</evidence>